<evidence type="ECO:0000313" key="1">
    <source>
        <dbReference type="EMBL" id="KAG2185766.1"/>
    </source>
</evidence>
<comment type="caution">
    <text evidence="1">The sequence shown here is derived from an EMBL/GenBank/DDBJ whole genome shotgun (WGS) entry which is preliminary data.</text>
</comment>
<dbReference type="Proteomes" id="UP000654370">
    <property type="component" value="Unassembled WGS sequence"/>
</dbReference>
<evidence type="ECO:0000313" key="2">
    <source>
        <dbReference type="Proteomes" id="UP000654370"/>
    </source>
</evidence>
<sequence>MVDIIQLCLASADLAKILFNTPSLWSEINIAMQSVTITGATASNAYDSKTKCILDELPDPLAKSLIDTWLTEYAKKGIRKVKIIDHAKFFFQQDDYRTLEMMLLVFRHCNNIAHFTIQSSSDIDYYAIVDRLNEVAPCSNGYDTPKLARFELIETHRPKAMLNTAMVLQLQRALSKFTPFSPFTLKPCKECREYIGYEQPMCAKCLCTPNKVIRCPYCHWQCDDCGAHFCDSCQKKELVEVLLARYSENTLGLYKHNTPESNSSSTSCCPSLGHATAAPNASTTLLCSNCLSAHQCNRCDMLFASENLRHCDICQKKSFCSSVSDSSLTIPEPTRAVSAPLPIVRAGTRNWLTVCPTCDEFICPLCVAEGRLPMFFAPGYGTSSTAML</sequence>
<protein>
    <submittedName>
        <fullName evidence="1">Uncharacterized protein</fullName>
    </submittedName>
</protein>
<dbReference type="EMBL" id="JAEPQZ010000001">
    <property type="protein sequence ID" value="KAG2185766.1"/>
    <property type="molecule type" value="Genomic_DNA"/>
</dbReference>
<dbReference type="OrthoDB" id="2380355at2759"/>
<dbReference type="AlphaFoldDB" id="A0A8H7UHA1"/>
<accession>A0A8H7UHA1</accession>
<reference evidence="1" key="1">
    <citation type="submission" date="2020-12" db="EMBL/GenBank/DDBJ databases">
        <title>Metabolic potential, ecology and presence of endohyphal bacteria is reflected in genomic diversity of Mucoromycotina.</title>
        <authorList>
            <person name="Muszewska A."/>
            <person name="Okrasinska A."/>
            <person name="Steczkiewicz K."/>
            <person name="Drgas O."/>
            <person name="Orlowska M."/>
            <person name="Perlinska-Lenart U."/>
            <person name="Aleksandrzak-Piekarczyk T."/>
            <person name="Szatraj K."/>
            <person name="Zielenkiewicz U."/>
            <person name="Pilsyk S."/>
            <person name="Malc E."/>
            <person name="Mieczkowski P."/>
            <person name="Kruszewska J.S."/>
            <person name="Biernat P."/>
            <person name="Pawlowska J."/>
        </authorList>
    </citation>
    <scope>NUCLEOTIDE SEQUENCE</scope>
    <source>
        <strain evidence="1">WA0000067209</strain>
    </source>
</reference>
<organism evidence="1 2">
    <name type="scientific">Mortierella isabellina</name>
    <name type="common">Filamentous fungus</name>
    <name type="synonym">Umbelopsis isabellina</name>
    <dbReference type="NCBI Taxonomy" id="91625"/>
    <lineage>
        <taxon>Eukaryota</taxon>
        <taxon>Fungi</taxon>
        <taxon>Fungi incertae sedis</taxon>
        <taxon>Mucoromycota</taxon>
        <taxon>Mucoromycotina</taxon>
        <taxon>Umbelopsidomycetes</taxon>
        <taxon>Umbelopsidales</taxon>
        <taxon>Umbelopsidaceae</taxon>
        <taxon>Umbelopsis</taxon>
    </lineage>
</organism>
<name>A0A8H7UHA1_MORIS</name>
<keyword evidence="2" id="KW-1185">Reference proteome</keyword>
<gene>
    <name evidence="1" type="ORF">INT43_002201</name>
</gene>
<proteinExistence type="predicted"/>